<dbReference type="NCBIfam" id="TIGR03243">
    <property type="entry name" value="arg_catab_AOST"/>
    <property type="match status" value="1"/>
</dbReference>
<keyword evidence="5" id="KW-1185">Reference proteome</keyword>
<dbReference type="PANTHER" id="PTHR30420:SF1">
    <property type="entry name" value="ARGININE N-SUCCINYLTRANSFERASE"/>
    <property type="match status" value="1"/>
</dbReference>
<protein>
    <submittedName>
        <fullName evidence="4">Arginine N-succinyltransferase</fullName>
    </submittedName>
</protein>
<dbReference type="OrthoDB" id="21121at2"/>
<keyword evidence="2 4" id="KW-0808">Transferase</keyword>
<comment type="caution">
    <text evidence="4">The sequence shown here is derived from an EMBL/GenBank/DDBJ whole genome shotgun (WGS) entry which is preliminary data.</text>
</comment>
<dbReference type="GO" id="GO:0008791">
    <property type="term" value="F:arginine N-succinyltransferase activity"/>
    <property type="evidence" value="ECO:0007669"/>
    <property type="project" value="InterPro"/>
</dbReference>
<accession>A0A562REF4</accession>
<reference evidence="4 5" key="1">
    <citation type="journal article" date="2015" name="Stand. Genomic Sci.">
        <title>Genomic Encyclopedia of Bacterial and Archaeal Type Strains, Phase III: the genomes of soil and plant-associated and newly described type strains.</title>
        <authorList>
            <person name="Whitman W.B."/>
            <person name="Woyke T."/>
            <person name="Klenk H.P."/>
            <person name="Zhou Y."/>
            <person name="Lilburn T.G."/>
            <person name="Beck B.J."/>
            <person name="De Vos P."/>
            <person name="Vandamme P."/>
            <person name="Eisen J.A."/>
            <person name="Garrity G."/>
            <person name="Hugenholtz P."/>
            <person name="Kyrpides N.C."/>
        </authorList>
    </citation>
    <scope>NUCLEOTIDE SEQUENCE [LARGE SCALE GENOMIC DNA]</scope>
    <source>
        <strain evidence="4 5">CGMCC 1.10822</strain>
    </source>
</reference>
<dbReference type="SUPFAM" id="SSF55729">
    <property type="entry name" value="Acyl-CoA N-acyltransferases (Nat)"/>
    <property type="match status" value="1"/>
</dbReference>
<evidence type="ECO:0000256" key="3">
    <source>
        <dbReference type="ARBA" id="ARBA00023315"/>
    </source>
</evidence>
<dbReference type="InterPro" id="IPR007041">
    <property type="entry name" value="Arg_succinylTrfase_AstA/AruG"/>
</dbReference>
<dbReference type="InterPro" id="IPR017650">
    <property type="entry name" value="Arginine_N-succinylTrfase"/>
</dbReference>
<dbReference type="AlphaFoldDB" id="A0A562REF4"/>
<dbReference type="EMBL" id="VLLB01000002">
    <property type="protein sequence ID" value="TWI67408.1"/>
    <property type="molecule type" value="Genomic_DNA"/>
</dbReference>
<dbReference type="Gene3D" id="2.40.40.20">
    <property type="match status" value="1"/>
</dbReference>
<dbReference type="NCBIfam" id="TIGR03244">
    <property type="entry name" value="arg_catab_AstA"/>
    <property type="match status" value="1"/>
</dbReference>
<name>A0A562REF4_9BURK</name>
<dbReference type="GO" id="GO:0006527">
    <property type="term" value="P:L-arginine catabolic process"/>
    <property type="evidence" value="ECO:0007669"/>
    <property type="project" value="InterPro"/>
</dbReference>
<dbReference type="InterPro" id="IPR016181">
    <property type="entry name" value="Acyl_CoA_acyltransferase"/>
</dbReference>
<dbReference type="PANTHER" id="PTHR30420">
    <property type="entry name" value="N-SUCCINYLARGININE DIHYDROLASE"/>
    <property type="match status" value="1"/>
</dbReference>
<evidence type="ECO:0000256" key="2">
    <source>
        <dbReference type="ARBA" id="ARBA00022679"/>
    </source>
</evidence>
<evidence type="ECO:0000313" key="4">
    <source>
        <dbReference type="EMBL" id="TWI67408.1"/>
    </source>
</evidence>
<dbReference type="Gene3D" id="3.40.630.30">
    <property type="match status" value="1"/>
</dbReference>
<sequence length="338" mass="36096">MLVVRAARAADLDAVHALALAAGPGMTTLKADRAALAERLAIAEASFAGALPSTARDYVFVLEDLAHGRVAGIAAIKAAVGMDEPFYSFRLGALVHSAPSVGVYARHEVLYLTHDLTGCAELCSLFLHPDYRHGRNGRLLSKSRFLFIAQFPQLFTQPVFAEMRGFQDAAGRSPFWESLGRQFFAMDFDRADDLCQPGRKSYIAELMPRYPIYTGFLSEAARAAIGTTHVATAPARRLLEQEGLAAGTYIDIFDGGPVLQAQVRDLRATRESVLATVDPAARDASPGAPALVCNGSMTDFRVALCAVDVGGGKAGLPEAARRALAVETGCTIRVLENA</sequence>
<dbReference type="Proteomes" id="UP000318431">
    <property type="component" value="Unassembled WGS sequence"/>
</dbReference>
<gene>
    <name evidence="4" type="ORF">IP91_01521</name>
</gene>
<keyword evidence="1" id="KW-0056">Arginine metabolism</keyword>
<evidence type="ECO:0000256" key="1">
    <source>
        <dbReference type="ARBA" id="ARBA00022503"/>
    </source>
</evidence>
<organism evidence="4 5">
    <name type="scientific">Pseudoduganella lurida</name>
    <dbReference type="NCBI Taxonomy" id="1036180"/>
    <lineage>
        <taxon>Bacteria</taxon>
        <taxon>Pseudomonadati</taxon>
        <taxon>Pseudomonadota</taxon>
        <taxon>Betaproteobacteria</taxon>
        <taxon>Burkholderiales</taxon>
        <taxon>Oxalobacteraceae</taxon>
        <taxon>Telluria group</taxon>
        <taxon>Pseudoduganella</taxon>
    </lineage>
</organism>
<proteinExistence type="predicted"/>
<evidence type="ECO:0000313" key="5">
    <source>
        <dbReference type="Proteomes" id="UP000318431"/>
    </source>
</evidence>
<keyword evidence="3" id="KW-0012">Acyltransferase</keyword>
<dbReference type="Pfam" id="PF04958">
    <property type="entry name" value="AstA"/>
    <property type="match status" value="1"/>
</dbReference>